<sequence>MRFDKILVTGGAGYCGSVLVPRLLEMGCTVTVYDILYYGCDHLPKDHPNLTVVQGDIRDTAALAEAMAGHQAVVHLACISNDASFVLDEALSTSVNLDAFEPMVVAAKRAGIQRFVYASTSSVYGVSDEPDVTEDHPLVPLTLYNKYKGMCEPLLTKHTDEDFVGVIFRPATVCGYGPRQRLDVSVNILTNYAVNKNQIRVFGGSQLRPNLHIQDYVNLVTRLLEAEDHVIADQVFNCGYQNMSIMDIAQTVKQVVEREFPEKGEIAIATEPTDDIRSYHINSDKVKKVLGFEPTLSVEDAVVDLCRAFRDGKLPDSFDDDRYFNVRTMKNTGAR</sequence>
<proteinExistence type="predicted"/>
<organism evidence="2 3">
    <name type="scientific">Sulfidibacter corallicola</name>
    <dbReference type="NCBI Taxonomy" id="2818388"/>
    <lineage>
        <taxon>Bacteria</taxon>
        <taxon>Pseudomonadati</taxon>
        <taxon>Acidobacteriota</taxon>
        <taxon>Holophagae</taxon>
        <taxon>Acanthopleuribacterales</taxon>
        <taxon>Acanthopleuribacteraceae</taxon>
        <taxon>Sulfidibacter</taxon>
    </lineage>
</organism>
<dbReference type="RefSeq" id="WP_237383584.1">
    <property type="nucleotide sequence ID" value="NZ_CP071793.1"/>
</dbReference>
<feature type="domain" description="NAD-dependent epimerase/dehydratase" evidence="1">
    <location>
        <begin position="6"/>
        <end position="239"/>
    </location>
</feature>
<dbReference type="CDD" id="cd08946">
    <property type="entry name" value="SDR_e"/>
    <property type="match status" value="1"/>
</dbReference>
<dbReference type="PANTHER" id="PTHR43245">
    <property type="entry name" value="BIFUNCTIONAL POLYMYXIN RESISTANCE PROTEIN ARNA"/>
    <property type="match status" value="1"/>
</dbReference>
<dbReference type="Gene3D" id="3.40.50.720">
    <property type="entry name" value="NAD(P)-binding Rossmann-like Domain"/>
    <property type="match status" value="1"/>
</dbReference>
<gene>
    <name evidence="2" type="ORF">J3U87_13590</name>
</gene>
<dbReference type="KEGG" id="scor:J3U87_13590"/>
<dbReference type="AlphaFoldDB" id="A0A8A4TWY0"/>
<evidence type="ECO:0000313" key="2">
    <source>
        <dbReference type="EMBL" id="QTD53482.1"/>
    </source>
</evidence>
<dbReference type="Proteomes" id="UP000663929">
    <property type="component" value="Chromosome"/>
</dbReference>
<dbReference type="Pfam" id="PF01370">
    <property type="entry name" value="Epimerase"/>
    <property type="match status" value="1"/>
</dbReference>
<accession>A0A8A4TWY0</accession>
<keyword evidence="3" id="KW-1185">Reference proteome</keyword>
<dbReference type="InterPro" id="IPR001509">
    <property type="entry name" value="Epimerase_deHydtase"/>
</dbReference>
<protein>
    <submittedName>
        <fullName evidence="2">SDR family oxidoreductase</fullName>
    </submittedName>
</protein>
<evidence type="ECO:0000313" key="3">
    <source>
        <dbReference type="Proteomes" id="UP000663929"/>
    </source>
</evidence>
<name>A0A8A4TWY0_SULCO</name>
<evidence type="ECO:0000259" key="1">
    <source>
        <dbReference type="Pfam" id="PF01370"/>
    </source>
</evidence>
<dbReference type="SUPFAM" id="SSF51735">
    <property type="entry name" value="NAD(P)-binding Rossmann-fold domains"/>
    <property type="match status" value="1"/>
</dbReference>
<dbReference type="PANTHER" id="PTHR43245:SF23">
    <property type="entry name" value="NAD(P)-BINDING DOMAIN-CONTAINING PROTEIN"/>
    <property type="match status" value="1"/>
</dbReference>
<dbReference type="EMBL" id="CP071793">
    <property type="protein sequence ID" value="QTD53482.1"/>
    <property type="molecule type" value="Genomic_DNA"/>
</dbReference>
<dbReference type="InterPro" id="IPR036291">
    <property type="entry name" value="NAD(P)-bd_dom_sf"/>
</dbReference>
<dbReference type="InterPro" id="IPR050177">
    <property type="entry name" value="Lipid_A_modif_metabolic_enz"/>
</dbReference>
<reference evidence="2" key="1">
    <citation type="submission" date="2021-03" db="EMBL/GenBank/DDBJ databases">
        <title>Acanthopleuribacteraceae sp. M133.</title>
        <authorList>
            <person name="Wang G."/>
        </authorList>
    </citation>
    <scope>NUCLEOTIDE SEQUENCE</scope>
    <source>
        <strain evidence="2">M133</strain>
    </source>
</reference>